<evidence type="ECO:0000259" key="1">
    <source>
        <dbReference type="Pfam" id="PF13472"/>
    </source>
</evidence>
<proteinExistence type="predicted"/>
<evidence type="ECO:0000313" key="3">
    <source>
        <dbReference type="Proteomes" id="UP001055153"/>
    </source>
</evidence>
<reference evidence="2" key="1">
    <citation type="journal article" date="2021" name="Front. Microbiol.">
        <title>Comprehensive Comparative Genomics and Phenotyping of Methylobacterium Species.</title>
        <authorList>
            <person name="Alessa O."/>
            <person name="Ogura Y."/>
            <person name="Fujitani Y."/>
            <person name="Takami H."/>
            <person name="Hayashi T."/>
            <person name="Sahin N."/>
            <person name="Tani A."/>
        </authorList>
    </citation>
    <scope>NUCLEOTIDE SEQUENCE</scope>
    <source>
        <strain evidence="2">DSM 17168</strain>
    </source>
</reference>
<dbReference type="Gene3D" id="3.40.50.1110">
    <property type="entry name" value="SGNH hydrolase"/>
    <property type="match status" value="1"/>
</dbReference>
<accession>A0ABQ4S5F4</accession>
<comment type="caution">
    <text evidence="2">The sequence shown here is derived from an EMBL/GenBank/DDBJ whole genome shotgun (WGS) entry which is preliminary data.</text>
</comment>
<dbReference type="RefSeq" id="WP_238233137.1">
    <property type="nucleotide sequence ID" value="NZ_BPQQ01000002.1"/>
</dbReference>
<dbReference type="SUPFAM" id="SSF52266">
    <property type="entry name" value="SGNH hydrolase"/>
    <property type="match status" value="1"/>
</dbReference>
<feature type="domain" description="SGNH hydrolase-type esterase" evidence="1">
    <location>
        <begin position="6"/>
        <end position="173"/>
    </location>
</feature>
<dbReference type="InterPro" id="IPR013830">
    <property type="entry name" value="SGNH_hydro"/>
</dbReference>
<dbReference type="Proteomes" id="UP001055153">
    <property type="component" value="Unassembled WGS sequence"/>
</dbReference>
<dbReference type="Pfam" id="PF13472">
    <property type="entry name" value="Lipase_GDSL_2"/>
    <property type="match status" value="1"/>
</dbReference>
<evidence type="ECO:0000313" key="2">
    <source>
        <dbReference type="EMBL" id="GJD98176.1"/>
    </source>
</evidence>
<sequence length="209" mass="22158">MSHVVLLGDSVFDNGAYVQGGPDVVRQVRAVLPDGGRATLLAVDGAVLADLPRQLARLPEDATHLVVSAGGNDALRASGVLDRPAGSIAEAVAALAEVRDRFREAYRAMLDAVLARGRPAAICTIYDPRYPDPARRSVAAAALTLLNDVITREAFARDLTLIDLRLLCDEDADFANPIEPSVRGGDKIAGAIAAMLREPCPGRRVFARP</sequence>
<gene>
    <name evidence="2" type="ORF">GMJLKIPL_0083</name>
</gene>
<name>A0ABQ4S5F4_9HYPH</name>
<organism evidence="2 3">
    <name type="scientific">Methylobacterium isbiliense</name>
    <dbReference type="NCBI Taxonomy" id="315478"/>
    <lineage>
        <taxon>Bacteria</taxon>
        <taxon>Pseudomonadati</taxon>
        <taxon>Pseudomonadota</taxon>
        <taxon>Alphaproteobacteria</taxon>
        <taxon>Hyphomicrobiales</taxon>
        <taxon>Methylobacteriaceae</taxon>
        <taxon>Methylobacterium</taxon>
    </lineage>
</organism>
<keyword evidence="3" id="KW-1185">Reference proteome</keyword>
<dbReference type="InterPro" id="IPR036514">
    <property type="entry name" value="SGNH_hydro_sf"/>
</dbReference>
<dbReference type="CDD" id="cd00229">
    <property type="entry name" value="SGNH_hydrolase"/>
    <property type="match status" value="1"/>
</dbReference>
<dbReference type="EMBL" id="BPQQ01000002">
    <property type="protein sequence ID" value="GJD98176.1"/>
    <property type="molecule type" value="Genomic_DNA"/>
</dbReference>
<reference evidence="2" key="2">
    <citation type="submission" date="2021-08" db="EMBL/GenBank/DDBJ databases">
        <authorList>
            <person name="Tani A."/>
            <person name="Ola A."/>
            <person name="Ogura Y."/>
            <person name="Katsura K."/>
            <person name="Hayashi T."/>
        </authorList>
    </citation>
    <scope>NUCLEOTIDE SEQUENCE</scope>
    <source>
        <strain evidence="2">DSM 17168</strain>
    </source>
</reference>
<protein>
    <recommendedName>
        <fullName evidence="1">SGNH hydrolase-type esterase domain-containing protein</fullName>
    </recommendedName>
</protein>